<dbReference type="InterPro" id="IPR036280">
    <property type="entry name" value="Multihaem_cyt_sf"/>
</dbReference>
<dbReference type="InterPro" id="IPR005591">
    <property type="entry name" value="NapB"/>
</dbReference>
<sequence>MSEPKANQQPWLRTGYRLIFIGLAVVLMAATAYVLGTSWLAGQVSAELDVNEAAEAQPARPEPQHVEAGSLFYLDEMQAYTTQDPVMGKVRTLDTYYARRAYDGAPPWVPHPVEDAMAYGSNTCLQCHETGGYVPPMEAYAPVAPHPELLNCTQCHVPVLEETLFRENTYEPAPPPALGNEAYDGAPPPVPHEIVPAMRENCAACHIGPSAPPEIRTDHLERDNCLQCHVPLRTDDEWMREEVRP</sequence>
<feature type="transmembrane region" description="Helical" evidence="1">
    <location>
        <begin position="18"/>
        <end position="41"/>
    </location>
</feature>
<reference evidence="3" key="2">
    <citation type="submission" date="2015-08" db="EMBL/GenBank/DDBJ databases">
        <title>Draft Genome Sequence of a Heterotrophic Facultative Anaerobic Bacterium Ardenticatena maritima Strain 110S.</title>
        <authorList>
            <person name="Kawaichi S."/>
            <person name="Yoshida T."/>
            <person name="Sako Y."/>
            <person name="Nakamura R."/>
        </authorList>
    </citation>
    <scope>NUCLEOTIDE SEQUENCE [LARGE SCALE GENOMIC DNA]</scope>
    <source>
        <strain evidence="3">110S</strain>
    </source>
</reference>
<keyword evidence="1" id="KW-1133">Transmembrane helix</keyword>
<protein>
    <submittedName>
        <fullName evidence="2">Uncharacterized protein</fullName>
    </submittedName>
</protein>
<accession>A0A0M8K8U4</accession>
<dbReference type="SUPFAM" id="SSF48695">
    <property type="entry name" value="Multiheme cytochromes"/>
    <property type="match status" value="1"/>
</dbReference>
<dbReference type="Pfam" id="PF03892">
    <property type="entry name" value="NapB"/>
    <property type="match status" value="1"/>
</dbReference>
<dbReference type="InParanoid" id="A0A0M8K8U4"/>
<keyword evidence="1" id="KW-0472">Membrane</keyword>
<dbReference type="EMBL" id="BBZA01000225">
    <property type="protein sequence ID" value="GAP64115.1"/>
    <property type="molecule type" value="Genomic_DNA"/>
</dbReference>
<evidence type="ECO:0000313" key="3">
    <source>
        <dbReference type="Proteomes" id="UP000037784"/>
    </source>
</evidence>
<dbReference type="GO" id="GO:0009061">
    <property type="term" value="P:anaerobic respiration"/>
    <property type="evidence" value="ECO:0007669"/>
    <property type="project" value="InterPro"/>
</dbReference>
<dbReference type="OrthoDB" id="269685at2"/>
<keyword evidence="1" id="KW-0812">Transmembrane</keyword>
<comment type="caution">
    <text evidence="2">The sequence shown here is derived from an EMBL/GenBank/DDBJ whole genome shotgun (WGS) entry which is preliminary data.</text>
</comment>
<evidence type="ECO:0000313" key="2">
    <source>
        <dbReference type="EMBL" id="GAP64115.1"/>
    </source>
</evidence>
<gene>
    <name evidence="2" type="ORF">ARMA_2538</name>
</gene>
<dbReference type="Gene3D" id="1.10.1130.10">
    <property type="entry name" value="Flavocytochrome C3, Chain A"/>
    <property type="match status" value="1"/>
</dbReference>
<name>A0A0M8K8U4_9CHLR</name>
<dbReference type="AlphaFoldDB" id="A0A0M8K8U4"/>
<organism evidence="2 3">
    <name type="scientific">Ardenticatena maritima</name>
    <dbReference type="NCBI Taxonomy" id="872965"/>
    <lineage>
        <taxon>Bacteria</taxon>
        <taxon>Bacillati</taxon>
        <taxon>Chloroflexota</taxon>
        <taxon>Ardenticatenia</taxon>
        <taxon>Ardenticatenales</taxon>
        <taxon>Ardenticatenaceae</taxon>
        <taxon>Ardenticatena</taxon>
    </lineage>
</organism>
<reference evidence="2 3" key="1">
    <citation type="journal article" date="2015" name="Genome Announc.">
        <title>Draft Genome Sequence of a Heterotrophic Facultative Anaerobic Thermophilic Bacterium, Ardenticatena maritima Strain 110ST.</title>
        <authorList>
            <person name="Kawaichi S."/>
            <person name="Yoshida T."/>
            <person name="Sako Y."/>
            <person name="Nakamura R."/>
        </authorList>
    </citation>
    <scope>NUCLEOTIDE SEQUENCE [LARGE SCALE GENOMIC DNA]</scope>
    <source>
        <strain evidence="2 3">110S</strain>
    </source>
</reference>
<dbReference type="RefSeq" id="WP_054493855.1">
    <property type="nucleotide sequence ID" value="NZ_BBZA01000225.1"/>
</dbReference>
<dbReference type="Proteomes" id="UP000037784">
    <property type="component" value="Unassembled WGS sequence"/>
</dbReference>
<keyword evidence="3" id="KW-1185">Reference proteome</keyword>
<evidence type="ECO:0000256" key="1">
    <source>
        <dbReference type="SAM" id="Phobius"/>
    </source>
</evidence>
<proteinExistence type="predicted"/>